<evidence type="ECO:0000313" key="2">
    <source>
        <dbReference type="EMBL" id="GJM55079.1"/>
    </source>
</evidence>
<sequence>MSGDVLSTGGDPRCHVLGVLNRAADSCGWLGVEGIESLAGFLVGTDGERHERKPGTMANPPDLDWGESPLGEVVFGDGRHDPRRMEWCEVSKPWGFGTMAGLREIGVTPDHRQNPGRMGAEEVRHILAAVCARADQAGDLDGFDRWLEGRIRRPSPWFVGTSEEAEYEALVEQAEACLGAEGLRRLVEYARLLTLDPELVRDGADPEQLGAVREGVLTDRYRAVSPAVR</sequence>
<gene>
    <name evidence="2" type="ORF">ATOP_07340</name>
</gene>
<dbReference type="RefSeq" id="WP_265590692.1">
    <property type="nucleotide sequence ID" value="NZ_BQKC01000001.1"/>
</dbReference>
<dbReference type="EMBL" id="BQKC01000001">
    <property type="protein sequence ID" value="GJM55079.1"/>
    <property type="molecule type" value="Genomic_DNA"/>
</dbReference>
<proteinExistence type="predicted"/>
<dbReference type="AlphaFoldDB" id="A0AAV5B2V6"/>
<dbReference type="Proteomes" id="UP001055025">
    <property type="component" value="Unassembled WGS sequence"/>
</dbReference>
<reference evidence="2" key="1">
    <citation type="journal article" date="2022" name="Int. J. Syst. Evol. Microbiol.">
        <title>Granulimonas faecalis gen. nov., sp. nov., and Leptogranulimonas caecicola gen. nov., sp. nov., novel lactate-producing Atopobiaceae bacteria isolated from mouse intestines, and an emended description of the family Atopobiaceae.</title>
        <authorList>
            <person name="Morinaga K."/>
            <person name="Kusada H."/>
            <person name="Sakamoto S."/>
            <person name="Murakami T."/>
            <person name="Toyoda A."/>
            <person name="Mori H."/>
            <person name="Meng X.Y."/>
            <person name="Takashino M."/>
            <person name="Murotomi K."/>
            <person name="Tamaki H."/>
        </authorList>
    </citation>
    <scope>NUCLEOTIDE SEQUENCE</scope>
    <source>
        <strain evidence="2">OPF53</strain>
    </source>
</reference>
<evidence type="ECO:0000256" key="1">
    <source>
        <dbReference type="SAM" id="MobiDB-lite"/>
    </source>
</evidence>
<protein>
    <submittedName>
        <fullName evidence="2">Uncharacterized protein</fullName>
    </submittedName>
</protein>
<organism evidence="2 3">
    <name type="scientific">Granulimonas faecalis</name>
    <dbReference type="NCBI Taxonomy" id="2894155"/>
    <lineage>
        <taxon>Bacteria</taxon>
        <taxon>Bacillati</taxon>
        <taxon>Actinomycetota</taxon>
        <taxon>Coriobacteriia</taxon>
        <taxon>Coriobacteriales</taxon>
        <taxon>Kribbibacteriaceae</taxon>
        <taxon>Granulimonas</taxon>
    </lineage>
</organism>
<keyword evidence="3" id="KW-1185">Reference proteome</keyword>
<name>A0AAV5B2V6_9ACTN</name>
<feature type="region of interest" description="Disordered" evidence="1">
    <location>
        <begin position="49"/>
        <end position="68"/>
    </location>
</feature>
<comment type="caution">
    <text evidence="2">The sequence shown here is derived from an EMBL/GenBank/DDBJ whole genome shotgun (WGS) entry which is preliminary data.</text>
</comment>
<accession>A0AAV5B2V6</accession>
<evidence type="ECO:0000313" key="3">
    <source>
        <dbReference type="Proteomes" id="UP001055025"/>
    </source>
</evidence>